<proteinExistence type="predicted"/>
<keyword evidence="4" id="KW-1185">Reference proteome</keyword>
<dbReference type="AlphaFoldDB" id="A0A816HP17"/>
<feature type="compositionally biased region" description="Basic and acidic residues" evidence="1">
    <location>
        <begin position="1"/>
        <end position="19"/>
    </location>
</feature>
<feature type="non-terminal residue" evidence="3">
    <location>
        <position position="120"/>
    </location>
</feature>
<organism evidence="3 4">
    <name type="scientific">Adineta ricciae</name>
    <name type="common">Rotifer</name>
    <dbReference type="NCBI Taxonomy" id="249248"/>
    <lineage>
        <taxon>Eukaryota</taxon>
        <taxon>Metazoa</taxon>
        <taxon>Spiralia</taxon>
        <taxon>Gnathifera</taxon>
        <taxon>Rotifera</taxon>
        <taxon>Eurotatoria</taxon>
        <taxon>Bdelloidea</taxon>
        <taxon>Adinetida</taxon>
        <taxon>Adinetidae</taxon>
        <taxon>Adineta</taxon>
    </lineage>
</organism>
<dbReference type="EMBL" id="CAJNOJ010002060">
    <property type="protein sequence ID" value="CAF1557060.1"/>
    <property type="molecule type" value="Genomic_DNA"/>
</dbReference>
<dbReference type="Proteomes" id="UP000663852">
    <property type="component" value="Unassembled WGS sequence"/>
</dbReference>
<evidence type="ECO:0000313" key="4">
    <source>
        <dbReference type="Proteomes" id="UP000663828"/>
    </source>
</evidence>
<sequence>MFENRRKKDANEENAREDTMGTNVYSSKDNESLHKSLNGEFILYQILLQRILDEKTFLKSNESSLLKYFQPEDEIDANLMKEFDEFYKSSQAIHWYTRECCIYKILNKAFLMGNIDDLVP</sequence>
<evidence type="ECO:0000313" key="2">
    <source>
        <dbReference type="EMBL" id="CAF1557060.1"/>
    </source>
</evidence>
<evidence type="ECO:0000313" key="3">
    <source>
        <dbReference type="EMBL" id="CAF1687970.1"/>
    </source>
</evidence>
<feature type="region of interest" description="Disordered" evidence="1">
    <location>
        <begin position="1"/>
        <end position="27"/>
    </location>
</feature>
<name>A0A816HP17_ADIRI</name>
<dbReference type="EMBL" id="CAJNOR010017947">
    <property type="protein sequence ID" value="CAF1687970.1"/>
    <property type="molecule type" value="Genomic_DNA"/>
</dbReference>
<protein>
    <submittedName>
        <fullName evidence="3">Uncharacterized protein</fullName>
    </submittedName>
</protein>
<dbReference type="Proteomes" id="UP000663828">
    <property type="component" value="Unassembled WGS sequence"/>
</dbReference>
<comment type="caution">
    <text evidence="3">The sequence shown here is derived from an EMBL/GenBank/DDBJ whole genome shotgun (WGS) entry which is preliminary data.</text>
</comment>
<reference evidence="3" key="1">
    <citation type="submission" date="2021-02" db="EMBL/GenBank/DDBJ databases">
        <authorList>
            <person name="Nowell W R."/>
        </authorList>
    </citation>
    <scope>NUCLEOTIDE SEQUENCE</scope>
</reference>
<dbReference type="OrthoDB" id="10005582at2759"/>
<accession>A0A816HP17</accession>
<evidence type="ECO:0000256" key="1">
    <source>
        <dbReference type="SAM" id="MobiDB-lite"/>
    </source>
</evidence>
<gene>
    <name evidence="2" type="ORF">EDS130_LOCUS46368</name>
    <name evidence="3" type="ORF">XAT740_LOCUS62641</name>
</gene>